<sequence length="382" mass="44696">MVTTRSRRRTRDRCEQRSSSLQALKRARKGEAVRKEKEINDVINGRGAHTNKQPCTRLKSHPVYRLIVTQISKMVPNPRKYEKYAEPDTSIMEKPILEEVYSGERGETIKHWLARAKCNGEQDKFEVDYIVATEHRAMGEMQFIEEEDCKVLIKWTGYPIPTWERSDNLESLTQRLPMLTRTLQLDLIELNIRDTMGNDYFEQKLPNRYFKCGNSVGAYILLPRASYENRLRAIEYHFNVINERWGQPPVYVIDWTGMKRADQTLKDLEYIQMCLLSKGVRDLMVRRPQAKLHHLKCSSNCKTCTLEKRTDTVRFCCRLSESLELDKTGVPRFIMEGTPSCVVPFRTECTEECSCPESKCKNRVVQRGRQKPLAIFRDPMKQ</sequence>
<feature type="compositionally biased region" description="Basic residues" evidence="6">
    <location>
        <begin position="1"/>
        <end position="11"/>
    </location>
</feature>
<feature type="region of interest" description="Disordered" evidence="6">
    <location>
        <begin position="1"/>
        <end position="35"/>
    </location>
</feature>
<name>A0AAN5DG19_9BILA</name>
<dbReference type="SUPFAM" id="SSF82199">
    <property type="entry name" value="SET domain"/>
    <property type="match status" value="1"/>
</dbReference>
<evidence type="ECO:0008006" key="9">
    <source>
        <dbReference type="Google" id="ProtNLM"/>
    </source>
</evidence>
<dbReference type="GO" id="GO:0008168">
    <property type="term" value="F:methyltransferase activity"/>
    <property type="evidence" value="ECO:0007669"/>
    <property type="project" value="UniProtKB-KW"/>
</dbReference>
<reference evidence="8" key="1">
    <citation type="submission" date="2022-10" db="EMBL/GenBank/DDBJ databases">
        <title>Genome assembly of Pristionchus species.</title>
        <authorList>
            <person name="Yoshida K."/>
            <person name="Sommer R.J."/>
        </authorList>
    </citation>
    <scope>NUCLEOTIDE SEQUENCE [LARGE SCALE GENOMIC DNA]</scope>
    <source>
        <strain evidence="8">RS5460</strain>
    </source>
</reference>
<dbReference type="Gene3D" id="2.170.270.10">
    <property type="entry name" value="SET domain"/>
    <property type="match status" value="1"/>
</dbReference>
<comment type="subcellular location">
    <subcellularLocation>
        <location evidence="1">Chromosome</location>
    </subcellularLocation>
</comment>
<evidence type="ECO:0000256" key="3">
    <source>
        <dbReference type="ARBA" id="ARBA00022603"/>
    </source>
</evidence>
<dbReference type="Proteomes" id="UP001328107">
    <property type="component" value="Unassembled WGS sequence"/>
</dbReference>
<feature type="non-terminal residue" evidence="7">
    <location>
        <position position="382"/>
    </location>
</feature>
<evidence type="ECO:0000256" key="2">
    <source>
        <dbReference type="ARBA" id="ARBA00022454"/>
    </source>
</evidence>
<dbReference type="InterPro" id="IPR050973">
    <property type="entry name" value="H3K9_Histone-Lys_N-MTase"/>
</dbReference>
<evidence type="ECO:0000256" key="5">
    <source>
        <dbReference type="ARBA" id="ARBA00022691"/>
    </source>
</evidence>
<evidence type="ECO:0000256" key="1">
    <source>
        <dbReference type="ARBA" id="ARBA00004286"/>
    </source>
</evidence>
<keyword evidence="4" id="KW-0808">Transferase</keyword>
<evidence type="ECO:0000313" key="8">
    <source>
        <dbReference type="Proteomes" id="UP001328107"/>
    </source>
</evidence>
<evidence type="ECO:0000256" key="6">
    <source>
        <dbReference type="SAM" id="MobiDB-lite"/>
    </source>
</evidence>
<dbReference type="PANTHER" id="PTHR46223:SF3">
    <property type="entry name" value="HISTONE-LYSINE N-METHYLTRANSFERASE SET-23"/>
    <property type="match status" value="1"/>
</dbReference>
<organism evidence="7 8">
    <name type="scientific">Pristionchus mayeri</name>
    <dbReference type="NCBI Taxonomy" id="1317129"/>
    <lineage>
        <taxon>Eukaryota</taxon>
        <taxon>Metazoa</taxon>
        <taxon>Ecdysozoa</taxon>
        <taxon>Nematoda</taxon>
        <taxon>Chromadorea</taxon>
        <taxon>Rhabditida</taxon>
        <taxon>Rhabditina</taxon>
        <taxon>Diplogasteromorpha</taxon>
        <taxon>Diplogasteroidea</taxon>
        <taxon>Neodiplogasteridae</taxon>
        <taxon>Pristionchus</taxon>
    </lineage>
</organism>
<comment type="caution">
    <text evidence="7">The sequence shown here is derived from an EMBL/GenBank/DDBJ whole genome shotgun (WGS) entry which is preliminary data.</text>
</comment>
<proteinExistence type="predicted"/>
<protein>
    <recommendedName>
        <fullName evidence="9">Chromo domain-containing protein</fullName>
    </recommendedName>
</protein>
<evidence type="ECO:0000313" key="7">
    <source>
        <dbReference type="EMBL" id="GMR61862.1"/>
    </source>
</evidence>
<dbReference type="AlphaFoldDB" id="A0AAN5DG19"/>
<keyword evidence="5" id="KW-0949">S-adenosyl-L-methionine</keyword>
<dbReference type="EMBL" id="BTRK01000006">
    <property type="protein sequence ID" value="GMR61862.1"/>
    <property type="molecule type" value="Genomic_DNA"/>
</dbReference>
<gene>
    <name evidence="7" type="ORF">PMAYCL1PPCAC_32057</name>
</gene>
<keyword evidence="2" id="KW-0158">Chromosome</keyword>
<dbReference type="Gene3D" id="2.40.50.40">
    <property type="match status" value="1"/>
</dbReference>
<keyword evidence="3" id="KW-0489">Methyltransferase</keyword>
<dbReference type="GO" id="GO:0032259">
    <property type="term" value="P:methylation"/>
    <property type="evidence" value="ECO:0007669"/>
    <property type="project" value="UniProtKB-KW"/>
</dbReference>
<dbReference type="InterPro" id="IPR046341">
    <property type="entry name" value="SET_dom_sf"/>
</dbReference>
<accession>A0AAN5DG19</accession>
<evidence type="ECO:0000256" key="4">
    <source>
        <dbReference type="ARBA" id="ARBA00022679"/>
    </source>
</evidence>
<dbReference type="PANTHER" id="PTHR46223">
    <property type="entry name" value="HISTONE-LYSINE N-METHYLTRANSFERASE SUV39H"/>
    <property type="match status" value="1"/>
</dbReference>
<keyword evidence="8" id="KW-1185">Reference proteome</keyword>
<dbReference type="GO" id="GO:0005694">
    <property type="term" value="C:chromosome"/>
    <property type="evidence" value="ECO:0007669"/>
    <property type="project" value="UniProtKB-SubCell"/>
</dbReference>